<keyword evidence="4 6" id="KW-0560">Oxidoreductase</keyword>
<comment type="function">
    <text evidence="6">Catalyzes the stereospecific oxidation of squalene to (S)-2,3-epoxysqualene, and is considered to be a rate-limiting enzyme in steroid biosynthesis.</text>
</comment>
<organism evidence="8 9">
    <name type="scientific">Ilex paraguariensis</name>
    <name type="common">yerba mate</name>
    <dbReference type="NCBI Taxonomy" id="185542"/>
    <lineage>
        <taxon>Eukaryota</taxon>
        <taxon>Viridiplantae</taxon>
        <taxon>Streptophyta</taxon>
        <taxon>Embryophyta</taxon>
        <taxon>Tracheophyta</taxon>
        <taxon>Spermatophyta</taxon>
        <taxon>Magnoliopsida</taxon>
        <taxon>eudicotyledons</taxon>
        <taxon>Gunneridae</taxon>
        <taxon>Pentapetalae</taxon>
        <taxon>asterids</taxon>
        <taxon>campanulids</taxon>
        <taxon>Aquifoliales</taxon>
        <taxon>Aquifoliaceae</taxon>
        <taxon>Ilex</taxon>
    </lineage>
</organism>
<reference evidence="8 9" key="1">
    <citation type="submission" date="2024-02" db="EMBL/GenBank/DDBJ databases">
        <authorList>
            <person name="Vignale AGUSTIN F."/>
            <person name="Sosa J E."/>
            <person name="Modenutti C."/>
        </authorList>
    </citation>
    <scope>NUCLEOTIDE SEQUENCE [LARGE SCALE GENOMIC DNA]</scope>
</reference>
<keyword evidence="9" id="KW-1185">Reference proteome</keyword>
<dbReference type="GO" id="GO:0016020">
    <property type="term" value="C:membrane"/>
    <property type="evidence" value="ECO:0007669"/>
    <property type="project" value="UniProtKB-SubCell"/>
</dbReference>
<evidence type="ECO:0000313" key="9">
    <source>
        <dbReference type="Proteomes" id="UP001642360"/>
    </source>
</evidence>
<sequence length="116" mass="12848">MPLELYSTFMSAIDEGNKRSIPNRSMPTAPHPTPGALVLGNAFNMRHPLTGGGMTTVLSDIVMLRDLLRNLRNLNNAYIFVQDASSITFPIIKAKGVRQMFFPTTVLACYRAPPMH</sequence>
<dbReference type="GO" id="GO:0004506">
    <property type="term" value="F:squalene monooxygenase activity"/>
    <property type="evidence" value="ECO:0007669"/>
    <property type="project" value="UniProtKB-UniRule"/>
</dbReference>
<evidence type="ECO:0000259" key="7">
    <source>
        <dbReference type="Pfam" id="PF08491"/>
    </source>
</evidence>
<proteinExistence type="inferred from homology"/>
<evidence type="ECO:0000256" key="2">
    <source>
        <dbReference type="ARBA" id="ARBA00022630"/>
    </source>
</evidence>
<dbReference type="AlphaFoldDB" id="A0ABC8SGY6"/>
<dbReference type="PANTHER" id="PTHR10835:SF15">
    <property type="entry name" value="SQUALENE EPOXIDASE 2, MITOCHONDRIAL"/>
    <property type="match status" value="1"/>
</dbReference>
<evidence type="ECO:0000256" key="3">
    <source>
        <dbReference type="ARBA" id="ARBA00022827"/>
    </source>
</evidence>
<name>A0ABC8SGY6_9AQUA</name>
<dbReference type="GO" id="GO:0016126">
    <property type="term" value="P:sterol biosynthetic process"/>
    <property type="evidence" value="ECO:0007669"/>
    <property type="project" value="UniProtKB-UniRule"/>
</dbReference>
<comment type="catalytic activity">
    <reaction evidence="6">
        <text>squalene + reduced [NADPH--hemoprotein reductase] + O2 = (S)-2,3-epoxysqualene + oxidized [NADPH--hemoprotein reductase] + H2O + H(+)</text>
        <dbReference type="Rhea" id="RHEA:25282"/>
        <dbReference type="Rhea" id="RHEA-COMP:11964"/>
        <dbReference type="Rhea" id="RHEA-COMP:11965"/>
        <dbReference type="ChEBI" id="CHEBI:15377"/>
        <dbReference type="ChEBI" id="CHEBI:15378"/>
        <dbReference type="ChEBI" id="CHEBI:15379"/>
        <dbReference type="ChEBI" id="CHEBI:15440"/>
        <dbReference type="ChEBI" id="CHEBI:15441"/>
        <dbReference type="ChEBI" id="CHEBI:57618"/>
        <dbReference type="ChEBI" id="CHEBI:58210"/>
        <dbReference type="EC" id="1.14.14.17"/>
    </reaction>
</comment>
<keyword evidence="3 6" id="KW-0274">FAD</keyword>
<dbReference type="InterPro" id="IPR040125">
    <property type="entry name" value="Squalene_monox"/>
</dbReference>
<evidence type="ECO:0000256" key="6">
    <source>
        <dbReference type="RuleBase" id="RU367121"/>
    </source>
</evidence>
<dbReference type="PANTHER" id="PTHR10835">
    <property type="entry name" value="SQUALENE MONOOXYGENASE"/>
    <property type="match status" value="1"/>
</dbReference>
<dbReference type="EMBL" id="CAUOFW020002791">
    <property type="protein sequence ID" value="CAK9156115.1"/>
    <property type="molecule type" value="Genomic_DNA"/>
</dbReference>
<evidence type="ECO:0000256" key="1">
    <source>
        <dbReference type="ARBA" id="ARBA00001974"/>
    </source>
</evidence>
<dbReference type="Proteomes" id="UP001642360">
    <property type="component" value="Unassembled WGS sequence"/>
</dbReference>
<keyword evidence="5" id="KW-0472">Membrane</keyword>
<keyword evidence="2 6" id="KW-0285">Flavoprotein</keyword>
<protein>
    <recommendedName>
        <fullName evidence="6">Squalene monooxygenase</fullName>
        <ecNumber evidence="6">1.14.14.17</ecNumber>
    </recommendedName>
</protein>
<evidence type="ECO:0000256" key="4">
    <source>
        <dbReference type="ARBA" id="ARBA00023002"/>
    </source>
</evidence>
<comment type="subcellular location">
    <subcellularLocation>
        <location evidence="6">Membrane</location>
        <topology evidence="6">Multi-pass membrane protein</topology>
    </subcellularLocation>
</comment>
<evidence type="ECO:0000313" key="8">
    <source>
        <dbReference type="EMBL" id="CAK9156115.1"/>
    </source>
</evidence>
<evidence type="ECO:0000256" key="5">
    <source>
        <dbReference type="ARBA" id="ARBA00023136"/>
    </source>
</evidence>
<comment type="cofactor">
    <cofactor evidence="1 6">
        <name>FAD</name>
        <dbReference type="ChEBI" id="CHEBI:57692"/>
    </cofactor>
</comment>
<dbReference type="Pfam" id="PF08491">
    <property type="entry name" value="SE"/>
    <property type="match status" value="1"/>
</dbReference>
<comment type="caution">
    <text evidence="8">The sequence shown here is derived from an EMBL/GenBank/DDBJ whole genome shotgun (WGS) entry which is preliminary data.</text>
</comment>
<gene>
    <name evidence="8" type="ORF">ILEXP_LOCUS24523</name>
</gene>
<comment type="similarity">
    <text evidence="6">Belongs to the squalene monooxygenase family.</text>
</comment>
<dbReference type="InterPro" id="IPR013698">
    <property type="entry name" value="Squalene_epoxidase"/>
</dbReference>
<dbReference type="GO" id="GO:0050660">
    <property type="term" value="F:flavin adenine dinucleotide binding"/>
    <property type="evidence" value="ECO:0007669"/>
    <property type="project" value="UniProtKB-UniRule"/>
</dbReference>
<dbReference type="EC" id="1.14.14.17" evidence="6"/>
<feature type="domain" description="Squalene epoxidase" evidence="7">
    <location>
        <begin position="1"/>
        <end position="83"/>
    </location>
</feature>
<accession>A0ABC8SGY6</accession>